<protein>
    <submittedName>
        <fullName evidence="3">Isochorismatase</fullName>
        <ecNumber evidence="3">3.3.2.1</ecNumber>
    </submittedName>
</protein>
<proteinExistence type="predicted"/>
<evidence type="ECO:0000313" key="4">
    <source>
        <dbReference type="Proteomes" id="UP000194141"/>
    </source>
</evidence>
<dbReference type="Proteomes" id="UP000194141">
    <property type="component" value="Unassembled WGS sequence"/>
</dbReference>
<keyword evidence="4" id="KW-1185">Reference proteome</keyword>
<evidence type="ECO:0000313" key="3">
    <source>
        <dbReference type="EMBL" id="OSS41319.1"/>
    </source>
</evidence>
<accession>A0A1X4XUW0</accession>
<evidence type="ECO:0000259" key="2">
    <source>
        <dbReference type="Pfam" id="PF00857"/>
    </source>
</evidence>
<dbReference type="AlphaFoldDB" id="A0A1X4XUW0"/>
<keyword evidence="1 3" id="KW-0378">Hydrolase</keyword>
<dbReference type="PANTHER" id="PTHR43540">
    <property type="entry name" value="PEROXYUREIDOACRYLATE/UREIDOACRYLATE AMIDOHYDROLASE-RELATED"/>
    <property type="match status" value="1"/>
</dbReference>
<dbReference type="EMBL" id="MDSU01000018">
    <property type="protein sequence ID" value="OSS41319.1"/>
    <property type="molecule type" value="Genomic_DNA"/>
</dbReference>
<dbReference type="InterPro" id="IPR000868">
    <property type="entry name" value="Isochorismatase-like_dom"/>
</dbReference>
<gene>
    <name evidence="3" type="ORF">DESAMIL20_872</name>
</gene>
<dbReference type="GO" id="GO:0008908">
    <property type="term" value="F:isochorismatase activity"/>
    <property type="evidence" value="ECO:0007669"/>
    <property type="project" value="UniProtKB-EC"/>
</dbReference>
<comment type="caution">
    <text evidence="3">The sequence shown here is derived from an EMBL/GenBank/DDBJ whole genome shotgun (WGS) entry which is preliminary data.</text>
</comment>
<dbReference type="RefSeq" id="WP_086033582.1">
    <property type="nucleotide sequence ID" value="NZ_MDSU01000018.1"/>
</dbReference>
<dbReference type="Pfam" id="PF00857">
    <property type="entry name" value="Isochorismatase"/>
    <property type="match status" value="1"/>
</dbReference>
<sequence>MKQFKNIFIYETLKEIVEPSHTCLVVWDVQNALVESIFNKEAFIGALSNFIKQVRSKMSVFYTQITPPKDEFRSSWQYYSMMKSRNITDPSKVLSFMRDPKDRDIYKTIYPKESDIILEKPTASIFIGTNFEYLIRSRNINTVIFTGIATHIGIESCARDASNRGFYPVIVSDCVSSSDEKAHNCSLENMSKLFIVESSDAILKALA</sequence>
<feature type="domain" description="Isochorismatase-like" evidence="2">
    <location>
        <begin position="22"/>
        <end position="195"/>
    </location>
</feature>
<dbReference type="CDD" id="cd00431">
    <property type="entry name" value="cysteine_hydrolases"/>
    <property type="match status" value="1"/>
</dbReference>
<name>A0A1X4XUW0_9BACT</name>
<dbReference type="STRING" id="1562698.DESAMIL20_872"/>
<dbReference type="EC" id="3.3.2.1" evidence="3"/>
<dbReference type="PANTHER" id="PTHR43540:SF6">
    <property type="entry name" value="ISOCHORISMATASE-LIKE DOMAIN-CONTAINING PROTEIN"/>
    <property type="match status" value="1"/>
</dbReference>
<reference evidence="3 4" key="1">
    <citation type="journal article" date="2017" name="Front. Microbiol.">
        <title>Genome Sequence of Desulfurella amilsii Strain TR1 and Comparative Genomics of Desulfurellaceae Family.</title>
        <authorList>
            <person name="Florentino A.P."/>
            <person name="Stams A.J."/>
            <person name="Sanchez-Andrea I."/>
        </authorList>
    </citation>
    <scope>NUCLEOTIDE SEQUENCE [LARGE SCALE GENOMIC DNA]</scope>
    <source>
        <strain evidence="3 4">TR1</strain>
    </source>
</reference>
<dbReference type="OrthoDB" id="9791276at2"/>
<dbReference type="SUPFAM" id="SSF52499">
    <property type="entry name" value="Isochorismatase-like hydrolases"/>
    <property type="match status" value="1"/>
</dbReference>
<organism evidence="3 4">
    <name type="scientific">Desulfurella amilsii</name>
    <dbReference type="NCBI Taxonomy" id="1562698"/>
    <lineage>
        <taxon>Bacteria</taxon>
        <taxon>Pseudomonadati</taxon>
        <taxon>Campylobacterota</taxon>
        <taxon>Desulfurellia</taxon>
        <taxon>Desulfurellales</taxon>
        <taxon>Desulfurellaceae</taxon>
        <taxon>Desulfurella</taxon>
    </lineage>
</organism>
<dbReference type="InterPro" id="IPR050272">
    <property type="entry name" value="Isochorismatase-like_hydrls"/>
</dbReference>
<dbReference type="InterPro" id="IPR036380">
    <property type="entry name" value="Isochorismatase-like_sf"/>
</dbReference>
<evidence type="ECO:0000256" key="1">
    <source>
        <dbReference type="ARBA" id="ARBA00022801"/>
    </source>
</evidence>
<dbReference type="Gene3D" id="3.40.50.850">
    <property type="entry name" value="Isochorismatase-like"/>
    <property type="match status" value="1"/>
</dbReference>